<name>A0A212IUL4_9FIRM</name>
<evidence type="ECO:0000313" key="3">
    <source>
        <dbReference type="EMBL" id="SBV90901.1"/>
    </source>
</evidence>
<dbReference type="EMBL" id="FLUN01000001">
    <property type="protein sequence ID" value="SBV90901.1"/>
    <property type="molecule type" value="Genomic_DNA"/>
</dbReference>
<comment type="similarity">
    <text evidence="1">Belongs to the GSP E family.</text>
</comment>
<dbReference type="Pfam" id="PF00437">
    <property type="entry name" value="T2SSE"/>
    <property type="match status" value="1"/>
</dbReference>
<dbReference type="Gene3D" id="3.30.450.90">
    <property type="match status" value="1"/>
</dbReference>
<dbReference type="InterPro" id="IPR003593">
    <property type="entry name" value="AAA+_ATPase"/>
</dbReference>
<proteinExistence type="inferred from homology"/>
<gene>
    <name evidence="3" type="primary">pilT</name>
    <name evidence="3" type="ORF">KL86CLO1_10048</name>
</gene>
<dbReference type="SUPFAM" id="SSF52540">
    <property type="entry name" value="P-loop containing nucleoside triphosphate hydrolases"/>
    <property type="match status" value="1"/>
</dbReference>
<dbReference type="InterPro" id="IPR001482">
    <property type="entry name" value="T2SS/T4SS_dom"/>
</dbReference>
<dbReference type="NCBIfam" id="TIGR01420">
    <property type="entry name" value="pilT_fam"/>
    <property type="match status" value="1"/>
</dbReference>
<accession>A0A212IUL4</accession>
<dbReference type="InterPro" id="IPR050921">
    <property type="entry name" value="T4SS_GSP_E_ATPase"/>
</dbReference>
<reference evidence="3" key="1">
    <citation type="submission" date="2016-04" db="EMBL/GenBank/DDBJ databases">
        <authorList>
            <person name="Evans L.H."/>
            <person name="Alamgir A."/>
            <person name="Owens N."/>
            <person name="Weber N.D."/>
            <person name="Virtaneva K."/>
            <person name="Barbian K."/>
            <person name="Babar A."/>
            <person name="Rosenke K."/>
        </authorList>
    </citation>
    <scope>NUCLEOTIDE SEQUENCE</scope>
    <source>
        <strain evidence="3">86</strain>
    </source>
</reference>
<protein>
    <submittedName>
        <fullName evidence="3">Twitching mobility protein</fullName>
    </submittedName>
</protein>
<dbReference type="GO" id="GO:0016887">
    <property type="term" value="F:ATP hydrolysis activity"/>
    <property type="evidence" value="ECO:0007669"/>
    <property type="project" value="InterPro"/>
</dbReference>
<dbReference type="PANTHER" id="PTHR30486">
    <property type="entry name" value="TWITCHING MOTILITY PROTEIN PILT"/>
    <property type="match status" value="1"/>
</dbReference>
<dbReference type="CDD" id="cd01131">
    <property type="entry name" value="PilT"/>
    <property type="match status" value="1"/>
</dbReference>
<dbReference type="PROSITE" id="PS00662">
    <property type="entry name" value="T2SP_E"/>
    <property type="match status" value="1"/>
</dbReference>
<dbReference type="InterPro" id="IPR006321">
    <property type="entry name" value="PilT/PilU"/>
</dbReference>
<dbReference type="AlphaFoldDB" id="A0A212IUL4"/>
<dbReference type="GO" id="GO:0005524">
    <property type="term" value="F:ATP binding"/>
    <property type="evidence" value="ECO:0007669"/>
    <property type="project" value="InterPro"/>
</dbReference>
<dbReference type="InterPro" id="IPR027417">
    <property type="entry name" value="P-loop_NTPase"/>
</dbReference>
<sequence length="355" mass="38905">MQIKEILQQAVERSASDIILVAGLPVAYKVDGVIRREGERLIPQDTAALTAELYRQAENRDMARLSSTGDDDFSFAVPGLSRFRVNALKQRGSLGLVIRVVSFNLPDRVQMGIPDRVIDFATCPHGLLLFTGPAGSGKTTTLACIVDTVNSTRNAHVITIEDPIEYLHPHKKSVVIQRELFTDTMSYDAALRAALREAPDIILLGEMRDAETIRAAVTAAETGHLVISTLHTIGAANTIDRVVDSFPPEQQGQIRTQLAMVLEGVVSQQLIPGTDGRLVPAFEVMAVTPAVRNLIRESKAYQLDNTIAQSAAEGMCTMDQSVLRLAQTGRISAEEAMRHCMNSDWMQKRLFSKNV</sequence>
<dbReference type="SMART" id="SM00382">
    <property type="entry name" value="AAA"/>
    <property type="match status" value="1"/>
</dbReference>
<feature type="domain" description="Bacterial type II secretion system protein E" evidence="2">
    <location>
        <begin position="195"/>
        <end position="209"/>
    </location>
</feature>
<organism evidence="3">
    <name type="scientific">uncultured Eubacteriales bacterium</name>
    <dbReference type="NCBI Taxonomy" id="172733"/>
    <lineage>
        <taxon>Bacteria</taxon>
        <taxon>Bacillati</taxon>
        <taxon>Bacillota</taxon>
        <taxon>Clostridia</taxon>
        <taxon>Eubacteriales</taxon>
        <taxon>environmental samples</taxon>
    </lineage>
</organism>
<dbReference type="Gene3D" id="3.40.50.300">
    <property type="entry name" value="P-loop containing nucleotide triphosphate hydrolases"/>
    <property type="match status" value="1"/>
</dbReference>
<evidence type="ECO:0000256" key="1">
    <source>
        <dbReference type="ARBA" id="ARBA00006611"/>
    </source>
</evidence>
<evidence type="ECO:0000259" key="2">
    <source>
        <dbReference type="PROSITE" id="PS00662"/>
    </source>
</evidence>